<dbReference type="PANTHER" id="PTHR36919">
    <property type="entry name" value="BLR1215 PROTEIN"/>
    <property type="match status" value="1"/>
</dbReference>
<dbReference type="AlphaFoldDB" id="A0A0U3MJR1"/>
<feature type="region of interest" description="Disordered" evidence="1">
    <location>
        <begin position="139"/>
        <end position="168"/>
    </location>
</feature>
<gene>
    <name evidence="3" type="ORF">RD2015_4251</name>
</gene>
<reference evidence="3 4" key="1">
    <citation type="submission" date="2015-12" db="EMBL/GenBank/DDBJ databases">
        <title>Complete genome of Roseateles depolymerans KCTC 42856.</title>
        <authorList>
            <person name="Kim K.M."/>
        </authorList>
    </citation>
    <scope>NUCLEOTIDE SEQUENCE [LARGE SCALE GENOMIC DNA]</scope>
    <source>
        <strain evidence="3 4">KCTC 42856</strain>
    </source>
</reference>
<sequence precursor="true">MLKSRSLAALAVLAVAAINSFAQPQAGFQGRWITDSGNLEVEIAPCADAWCGTVTRVLGNKSMSAPGQTMDAADKRSALGMKILTGLKPSSDNATLRGEIYNRENAKTYSVRLALDGDQLVVRPYVFIPLFGKTQVWHRPAQPAPSKALPPGGPASEPSRTASTKKSA</sequence>
<dbReference type="KEGG" id="rdp:RD2015_4251"/>
<organism evidence="3 4">
    <name type="scientific">Roseateles depolymerans</name>
    <dbReference type="NCBI Taxonomy" id="76731"/>
    <lineage>
        <taxon>Bacteria</taxon>
        <taxon>Pseudomonadati</taxon>
        <taxon>Pseudomonadota</taxon>
        <taxon>Betaproteobacteria</taxon>
        <taxon>Burkholderiales</taxon>
        <taxon>Sphaerotilaceae</taxon>
        <taxon>Roseateles</taxon>
    </lineage>
</organism>
<feature type="compositionally biased region" description="Polar residues" evidence="1">
    <location>
        <begin position="158"/>
        <end position="168"/>
    </location>
</feature>
<feature type="signal peptide" evidence="2">
    <location>
        <begin position="1"/>
        <end position="22"/>
    </location>
</feature>
<evidence type="ECO:0000256" key="2">
    <source>
        <dbReference type="SAM" id="SignalP"/>
    </source>
</evidence>
<dbReference type="STRING" id="76731.RD2015_4251"/>
<dbReference type="OrthoDB" id="9814399at2"/>
<accession>A0A0U3MJR1</accession>
<dbReference type="Proteomes" id="UP000060699">
    <property type="component" value="Chromosome"/>
</dbReference>
<protein>
    <submittedName>
        <fullName evidence="3">Uncharacterized protein</fullName>
    </submittedName>
</protein>
<dbReference type="PATRIC" id="fig|76731.3.peg.4357"/>
<evidence type="ECO:0000313" key="4">
    <source>
        <dbReference type="Proteomes" id="UP000060699"/>
    </source>
</evidence>
<dbReference type="PANTHER" id="PTHR36919:SF2">
    <property type="entry name" value="BLL6627 PROTEIN"/>
    <property type="match status" value="1"/>
</dbReference>
<dbReference type="EMBL" id="CP013729">
    <property type="protein sequence ID" value="ALV08697.1"/>
    <property type="molecule type" value="Genomic_DNA"/>
</dbReference>
<dbReference type="InterPro" id="IPR019223">
    <property type="entry name" value="DUF2147"/>
</dbReference>
<dbReference type="Gene3D" id="2.40.128.520">
    <property type="match status" value="1"/>
</dbReference>
<keyword evidence="2" id="KW-0732">Signal</keyword>
<dbReference type="Pfam" id="PF09917">
    <property type="entry name" value="DUF2147"/>
    <property type="match status" value="1"/>
</dbReference>
<proteinExistence type="predicted"/>
<keyword evidence="4" id="KW-1185">Reference proteome</keyword>
<name>A0A0U3MJR1_9BURK</name>
<feature type="chain" id="PRO_5043702575" evidence="2">
    <location>
        <begin position="23"/>
        <end position="168"/>
    </location>
</feature>
<evidence type="ECO:0000256" key="1">
    <source>
        <dbReference type="SAM" id="MobiDB-lite"/>
    </source>
</evidence>
<dbReference type="RefSeq" id="WP_083525864.1">
    <property type="nucleotide sequence ID" value="NZ_CP013729.1"/>
</dbReference>
<evidence type="ECO:0000313" key="3">
    <source>
        <dbReference type="EMBL" id="ALV08697.1"/>
    </source>
</evidence>